<protein>
    <submittedName>
        <fullName evidence="1">Uncharacterized protein</fullName>
    </submittedName>
</protein>
<accession>U5EQH2</accession>
<dbReference type="AlphaFoldDB" id="U5EQH2"/>
<proteinExistence type="evidence at transcript level"/>
<sequence>MVELDLTEDELVAKNYMLKLWNLGGVEHCDTGKVSDIESILPPWYDAEKFKRGQKYFNENRFGMMNGCLFGLIALLCDPRGTRLLMHTEKSSTPKTAKKRYISTSLHMLYWYELDLTPGSKSWQSLNRIRKMHLNASNSATKHNIGFISQAELAMTTFGFLGFALLRPQFLGIEYGNREDREAFIHLWAVVDYMLGVRDEFNMCLFKLEIVEIICKIMLRYVFIPLLQFETVEFKIMVNAFLKGMSEFTPLNTYGTTMFLARRMAGIPGYQLDVDLKEENTLFKPIFTLEELLNLRDTYLSKPGYEYLRVIFLDDNVYLFDLEKCDECEEATEENIRRNSVTGIYRQLQTDVNGNNVKSDKTEEVLNILRKLMDAKSDEEIKVRKINDTNEWKSLLNDSNFSKLSFRDRLNTRLILRVIKNNQYSTGKSLNNCISKNIVYRMKKYMKSD</sequence>
<dbReference type="EMBL" id="GANO01004289">
    <property type="protein sequence ID" value="JAB55582.1"/>
    <property type="molecule type" value="mRNA"/>
</dbReference>
<dbReference type="PANTHER" id="PTHR37159:SF1">
    <property type="entry name" value="GH11867P"/>
    <property type="match status" value="1"/>
</dbReference>
<organism evidence="1">
    <name type="scientific">Corethrella appendiculata</name>
    <dbReference type="NCBI Taxonomy" id="1370023"/>
    <lineage>
        <taxon>Eukaryota</taxon>
        <taxon>Metazoa</taxon>
        <taxon>Ecdysozoa</taxon>
        <taxon>Arthropoda</taxon>
        <taxon>Hexapoda</taxon>
        <taxon>Insecta</taxon>
        <taxon>Pterygota</taxon>
        <taxon>Neoptera</taxon>
        <taxon>Endopterygota</taxon>
        <taxon>Diptera</taxon>
        <taxon>Nematocera</taxon>
        <taxon>Culicoidea</taxon>
        <taxon>Chaoboridae</taxon>
        <taxon>Corethrella</taxon>
    </lineage>
</organism>
<evidence type="ECO:0000313" key="1">
    <source>
        <dbReference type="EMBL" id="JAB55582.1"/>
    </source>
</evidence>
<name>U5EQH2_9DIPT</name>
<reference evidence="1" key="1">
    <citation type="journal article" date="2014" name="Insect Biochem. Mol. Biol.">
        <title>An insight into the sialome of the frog biting fly, Corethrella appendiculata.</title>
        <authorList>
            <person name="Ribeiro J.M.C."/>
            <person name="Chagas A.C."/>
            <person name="Pham V.M."/>
            <person name="Lounibos L.P."/>
            <person name="Calvo E."/>
        </authorList>
    </citation>
    <scope>NUCLEOTIDE SEQUENCE</scope>
    <source>
        <tissue evidence="1">Salivary glands</tissue>
    </source>
</reference>
<dbReference type="PANTHER" id="PTHR37159">
    <property type="entry name" value="GH11867P"/>
    <property type="match status" value="1"/>
</dbReference>